<dbReference type="AlphaFoldDB" id="A0A396IY38"/>
<sequence>MMKQLRESRPKSNITNIKIKRVYKGLLKNVTPKSKTKLRASRQKQARGRGRSRKESHCLSSALHLLLLLMATLLFQV</sequence>
<feature type="compositionally biased region" description="Basic residues" evidence="1">
    <location>
        <begin position="34"/>
        <end position="54"/>
    </location>
</feature>
<feature type="region of interest" description="Disordered" evidence="1">
    <location>
        <begin position="31"/>
        <end position="57"/>
    </location>
</feature>
<evidence type="ECO:0000313" key="3">
    <source>
        <dbReference type="EMBL" id="RHN70400.1"/>
    </source>
</evidence>
<name>A0A396IY38_MEDTR</name>
<protein>
    <recommendedName>
        <fullName evidence="5">Transmembrane protein</fullName>
    </recommendedName>
</protein>
<evidence type="ECO:0000256" key="1">
    <source>
        <dbReference type="SAM" id="MobiDB-lite"/>
    </source>
</evidence>
<dbReference type="Gramene" id="rna18977">
    <property type="protein sequence ID" value="RHN70400.1"/>
    <property type="gene ID" value="gene18977"/>
</dbReference>
<dbReference type="EMBL" id="PSQE01000003">
    <property type="protein sequence ID" value="RHN70400.1"/>
    <property type="molecule type" value="Genomic_DNA"/>
</dbReference>
<keyword evidence="2" id="KW-0812">Transmembrane</keyword>
<comment type="caution">
    <text evidence="3">The sequence shown here is derived from an EMBL/GenBank/DDBJ whole genome shotgun (WGS) entry which is preliminary data.</text>
</comment>
<gene>
    <name evidence="3" type="ORF">MtrunA17_Chr3g0135131</name>
</gene>
<evidence type="ECO:0000313" key="4">
    <source>
        <dbReference type="Proteomes" id="UP000265566"/>
    </source>
</evidence>
<evidence type="ECO:0000256" key="2">
    <source>
        <dbReference type="SAM" id="Phobius"/>
    </source>
</evidence>
<accession>A0A396IY38</accession>
<organism evidence="3 4">
    <name type="scientific">Medicago truncatula</name>
    <name type="common">Barrel medic</name>
    <name type="synonym">Medicago tribuloides</name>
    <dbReference type="NCBI Taxonomy" id="3880"/>
    <lineage>
        <taxon>Eukaryota</taxon>
        <taxon>Viridiplantae</taxon>
        <taxon>Streptophyta</taxon>
        <taxon>Embryophyta</taxon>
        <taxon>Tracheophyta</taxon>
        <taxon>Spermatophyta</taxon>
        <taxon>Magnoliopsida</taxon>
        <taxon>eudicotyledons</taxon>
        <taxon>Gunneridae</taxon>
        <taxon>Pentapetalae</taxon>
        <taxon>rosids</taxon>
        <taxon>fabids</taxon>
        <taxon>Fabales</taxon>
        <taxon>Fabaceae</taxon>
        <taxon>Papilionoideae</taxon>
        <taxon>50 kb inversion clade</taxon>
        <taxon>NPAAA clade</taxon>
        <taxon>Hologalegina</taxon>
        <taxon>IRL clade</taxon>
        <taxon>Trifolieae</taxon>
        <taxon>Medicago</taxon>
    </lineage>
</organism>
<feature type="transmembrane region" description="Helical" evidence="2">
    <location>
        <begin position="57"/>
        <end position="75"/>
    </location>
</feature>
<dbReference type="Proteomes" id="UP000265566">
    <property type="component" value="Chromosome 3"/>
</dbReference>
<evidence type="ECO:0008006" key="5">
    <source>
        <dbReference type="Google" id="ProtNLM"/>
    </source>
</evidence>
<proteinExistence type="predicted"/>
<keyword evidence="2" id="KW-0472">Membrane</keyword>
<reference evidence="4" key="1">
    <citation type="journal article" date="2018" name="Nat. Plants">
        <title>Whole-genome landscape of Medicago truncatula symbiotic genes.</title>
        <authorList>
            <person name="Pecrix Y."/>
            <person name="Staton S.E."/>
            <person name="Sallet E."/>
            <person name="Lelandais-Briere C."/>
            <person name="Moreau S."/>
            <person name="Carrere S."/>
            <person name="Blein T."/>
            <person name="Jardinaud M.F."/>
            <person name="Latrasse D."/>
            <person name="Zouine M."/>
            <person name="Zahm M."/>
            <person name="Kreplak J."/>
            <person name="Mayjonade B."/>
            <person name="Satge C."/>
            <person name="Perez M."/>
            <person name="Cauet S."/>
            <person name="Marande W."/>
            <person name="Chantry-Darmon C."/>
            <person name="Lopez-Roques C."/>
            <person name="Bouchez O."/>
            <person name="Berard A."/>
            <person name="Debelle F."/>
            <person name="Munos S."/>
            <person name="Bendahmane A."/>
            <person name="Berges H."/>
            <person name="Niebel A."/>
            <person name="Buitink J."/>
            <person name="Frugier F."/>
            <person name="Benhamed M."/>
            <person name="Crespi M."/>
            <person name="Gouzy J."/>
            <person name="Gamas P."/>
        </authorList>
    </citation>
    <scope>NUCLEOTIDE SEQUENCE [LARGE SCALE GENOMIC DNA]</scope>
    <source>
        <strain evidence="4">cv. Jemalong A17</strain>
    </source>
</reference>
<keyword evidence="2" id="KW-1133">Transmembrane helix</keyword>